<accession>A0A6J5M9A0</accession>
<evidence type="ECO:0000313" key="2">
    <source>
        <dbReference type="EMBL" id="CAB4162719.1"/>
    </source>
</evidence>
<protein>
    <submittedName>
        <fullName evidence="1">Uncharacterized protein</fullName>
    </submittedName>
</protein>
<reference evidence="1" key="1">
    <citation type="submission" date="2020-04" db="EMBL/GenBank/DDBJ databases">
        <authorList>
            <person name="Chiriac C."/>
            <person name="Salcher M."/>
            <person name="Ghai R."/>
            <person name="Kavagutti S V."/>
        </authorList>
    </citation>
    <scope>NUCLEOTIDE SEQUENCE</scope>
</reference>
<dbReference type="EMBL" id="LR796737">
    <property type="protein sequence ID" value="CAB4162719.1"/>
    <property type="molecule type" value="Genomic_DNA"/>
</dbReference>
<sequence>MAFASVSNEDKLIALNAAKLEFERDIYKNLAKLGIDADNYDLNSFEFDESVSTEETDPDYNYKKHVHGLITRLNTVKAKIVELS</sequence>
<evidence type="ECO:0000313" key="1">
    <source>
        <dbReference type="EMBL" id="CAB4143254.1"/>
    </source>
</evidence>
<proteinExistence type="predicted"/>
<gene>
    <name evidence="1" type="ORF">UFOVP436_99</name>
    <name evidence="2" type="ORF">UFOVP784_99</name>
</gene>
<name>A0A6J5M9A0_9CAUD</name>
<dbReference type="EMBL" id="LR796418">
    <property type="protein sequence ID" value="CAB4143254.1"/>
    <property type="molecule type" value="Genomic_DNA"/>
</dbReference>
<organism evidence="1">
    <name type="scientific">uncultured Caudovirales phage</name>
    <dbReference type="NCBI Taxonomy" id="2100421"/>
    <lineage>
        <taxon>Viruses</taxon>
        <taxon>Duplodnaviria</taxon>
        <taxon>Heunggongvirae</taxon>
        <taxon>Uroviricota</taxon>
        <taxon>Caudoviricetes</taxon>
        <taxon>Peduoviridae</taxon>
        <taxon>Maltschvirus</taxon>
        <taxon>Maltschvirus maltsch</taxon>
    </lineage>
</organism>